<dbReference type="EMBL" id="LVVM01002514">
    <property type="protein sequence ID" value="OJA16557.1"/>
    <property type="molecule type" value="Genomic_DNA"/>
</dbReference>
<dbReference type="InterPro" id="IPR001841">
    <property type="entry name" value="Znf_RING"/>
</dbReference>
<dbReference type="PANTHER" id="PTHR15898">
    <property type="entry name" value="BIFUNCTIONAL APOPTOSIS REGULATOR"/>
    <property type="match status" value="1"/>
</dbReference>
<feature type="region of interest" description="Disordered" evidence="2">
    <location>
        <begin position="1"/>
        <end position="90"/>
    </location>
</feature>
<dbReference type="Proteomes" id="UP000183567">
    <property type="component" value="Unassembled WGS sequence"/>
</dbReference>
<dbReference type="AlphaFoldDB" id="A0A1J8Q6C9"/>
<dbReference type="SUPFAM" id="SSF57850">
    <property type="entry name" value="RING/U-box"/>
    <property type="match status" value="1"/>
</dbReference>
<name>A0A1J8Q6C9_9AGAM</name>
<feature type="region of interest" description="Disordered" evidence="2">
    <location>
        <begin position="117"/>
        <end position="142"/>
    </location>
</feature>
<dbReference type="InterPro" id="IPR013083">
    <property type="entry name" value="Znf_RING/FYVE/PHD"/>
</dbReference>
<dbReference type="GO" id="GO:0061630">
    <property type="term" value="F:ubiquitin protein ligase activity"/>
    <property type="evidence" value="ECO:0007669"/>
    <property type="project" value="TreeGrafter"/>
</dbReference>
<evidence type="ECO:0000259" key="3">
    <source>
        <dbReference type="PROSITE" id="PS50089"/>
    </source>
</evidence>
<feature type="compositionally biased region" description="Basic residues" evidence="2">
    <location>
        <begin position="51"/>
        <end position="62"/>
    </location>
</feature>
<sequence length="562" mass="62332">MPSLAYPAMSEHSGTIQGVKRPTSDVETEPTPSSSKRLRVDQSPETSSRRDPKKRKKRRKKAPVITKPDSSHHTRDSSSQHQRPPVSARNEIIRFTSVELSGSKTNTEVLSCSATVIPNPTSYESDTEKDSTLEDNSQPGNSEGTVVAETMEPGYMQQPQGLSLLQLPLGVPDDRISQLTQELAERGEILATHQNVLNNISQALTCQICLDIMYKPFALAPCGHVACYDCLVQWFNAPLADNQPAPPAIVRKKTCPHCRAVVRDRPAEIWTIKNLAHIIEKSGLLSMPSHDKAEGKADRPADADPWDGIFRKSGHSFLPWLLADEPDPEPRRGEDVGMLDMEDGGIYRCLDCMHEIWDGMCTACGRRYPGHWSDDELDLDFASGVEEFDPEDDPGWMGLEDGEGDDEDDSLAIADWYPGLPFSRWRFGFDGDDEDDEASDEDEGDLEEDAAYESSFIDDENDTGILRGAMQQPPQIYELSDDSDNDDSHSHVDVDTSEEEDEPSLTSRRGRTAPIIVSSGEEDEDNLDSAPAIRSMLSRTRRGRLVESDDELLGSSDRSSHS</sequence>
<accession>A0A1J8Q6C9</accession>
<dbReference type="Gene3D" id="3.30.40.10">
    <property type="entry name" value="Zinc/RING finger domain, C3HC4 (zinc finger)"/>
    <property type="match status" value="1"/>
</dbReference>
<feature type="region of interest" description="Disordered" evidence="2">
    <location>
        <begin position="386"/>
        <end position="410"/>
    </location>
</feature>
<organism evidence="4 5">
    <name type="scientific">Rhizopogon vesiculosus</name>
    <dbReference type="NCBI Taxonomy" id="180088"/>
    <lineage>
        <taxon>Eukaryota</taxon>
        <taxon>Fungi</taxon>
        <taxon>Dikarya</taxon>
        <taxon>Basidiomycota</taxon>
        <taxon>Agaricomycotina</taxon>
        <taxon>Agaricomycetes</taxon>
        <taxon>Agaricomycetidae</taxon>
        <taxon>Boletales</taxon>
        <taxon>Suillineae</taxon>
        <taxon>Rhizopogonaceae</taxon>
        <taxon>Rhizopogon</taxon>
    </lineage>
</organism>
<feature type="compositionally biased region" description="Basic and acidic residues" evidence="2">
    <location>
        <begin position="69"/>
        <end position="78"/>
    </location>
</feature>
<keyword evidence="5" id="KW-1185">Reference proteome</keyword>
<reference evidence="4 5" key="1">
    <citation type="submission" date="2016-03" db="EMBL/GenBank/DDBJ databases">
        <title>Comparative genomics of the ectomycorrhizal sister species Rhizopogon vinicolor and Rhizopogon vesiculosus (Basidiomycota: Boletales) reveals a divergence of the mating type B locus.</title>
        <authorList>
            <person name="Mujic A.B."/>
            <person name="Kuo A."/>
            <person name="Tritt A."/>
            <person name="Lipzen A."/>
            <person name="Chen C."/>
            <person name="Johnson J."/>
            <person name="Sharma A."/>
            <person name="Barry K."/>
            <person name="Grigoriev I.V."/>
            <person name="Spatafora J.W."/>
        </authorList>
    </citation>
    <scope>NUCLEOTIDE SEQUENCE [LARGE SCALE GENOMIC DNA]</scope>
    <source>
        <strain evidence="4 5">AM-OR11-056</strain>
    </source>
</reference>
<dbReference type="PROSITE" id="PS50089">
    <property type="entry name" value="ZF_RING_2"/>
    <property type="match status" value="1"/>
</dbReference>
<dbReference type="GO" id="GO:0005634">
    <property type="term" value="C:nucleus"/>
    <property type="evidence" value="ECO:0007669"/>
    <property type="project" value="TreeGrafter"/>
</dbReference>
<feature type="compositionally biased region" description="Basic and acidic residues" evidence="2">
    <location>
        <begin position="38"/>
        <end position="50"/>
    </location>
</feature>
<dbReference type="Pfam" id="PF13923">
    <property type="entry name" value="zf-C3HC4_2"/>
    <property type="match status" value="1"/>
</dbReference>
<dbReference type="GO" id="GO:0008270">
    <property type="term" value="F:zinc ion binding"/>
    <property type="evidence" value="ECO:0007669"/>
    <property type="project" value="UniProtKB-KW"/>
</dbReference>
<gene>
    <name evidence="4" type="ORF">AZE42_00623</name>
</gene>
<keyword evidence="1" id="KW-0862">Zinc</keyword>
<keyword evidence="1" id="KW-0863">Zinc-finger</keyword>
<evidence type="ECO:0000256" key="2">
    <source>
        <dbReference type="SAM" id="MobiDB-lite"/>
    </source>
</evidence>
<comment type="caution">
    <text evidence="4">The sequence shown here is derived from an EMBL/GenBank/DDBJ whole genome shotgun (WGS) entry which is preliminary data.</text>
</comment>
<feature type="compositionally biased region" description="Acidic residues" evidence="2">
    <location>
        <begin position="430"/>
        <end position="462"/>
    </location>
</feature>
<dbReference type="OrthoDB" id="6105938at2759"/>
<proteinExistence type="predicted"/>
<dbReference type="PANTHER" id="PTHR15898:SF13">
    <property type="entry name" value="BIFUNCTIONAL APOPTOSIS REGULATOR"/>
    <property type="match status" value="1"/>
</dbReference>
<keyword evidence="1" id="KW-0479">Metal-binding</keyword>
<feature type="region of interest" description="Disordered" evidence="2">
    <location>
        <begin position="427"/>
        <end position="562"/>
    </location>
</feature>
<feature type="domain" description="RING-type" evidence="3">
    <location>
        <begin position="206"/>
        <end position="259"/>
    </location>
</feature>
<protein>
    <recommendedName>
        <fullName evidence="3">RING-type domain-containing protein</fullName>
    </recommendedName>
</protein>
<evidence type="ECO:0000256" key="1">
    <source>
        <dbReference type="PROSITE-ProRule" id="PRU00175"/>
    </source>
</evidence>
<evidence type="ECO:0000313" key="5">
    <source>
        <dbReference type="Proteomes" id="UP000183567"/>
    </source>
</evidence>
<dbReference type="STRING" id="180088.A0A1J8Q6C9"/>
<dbReference type="GO" id="GO:0043161">
    <property type="term" value="P:proteasome-mediated ubiquitin-dependent protein catabolic process"/>
    <property type="evidence" value="ECO:0007669"/>
    <property type="project" value="TreeGrafter"/>
</dbReference>
<evidence type="ECO:0000313" key="4">
    <source>
        <dbReference type="EMBL" id="OJA16557.1"/>
    </source>
</evidence>
<dbReference type="SMART" id="SM00184">
    <property type="entry name" value="RING"/>
    <property type="match status" value="1"/>
</dbReference>